<name>A0A6C0IFE7_9ZZZZ</name>
<dbReference type="InterPro" id="IPR036157">
    <property type="entry name" value="dUTPase-like_sf"/>
</dbReference>
<proteinExistence type="predicted"/>
<dbReference type="EMBL" id="MN740164">
    <property type="protein sequence ID" value="QHT91205.1"/>
    <property type="molecule type" value="Genomic_DNA"/>
</dbReference>
<protein>
    <submittedName>
        <fullName evidence="1">Uncharacterized protein</fullName>
    </submittedName>
</protein>
<accession>A0A6C0IFE7</accession>
<dbReference type="Gene3D" id="2.70.40.10">
    <property type="match status" value="1"/>
</dbReference>
<sequence length="227" mass="25347">MFVFVNPTSDANILTRLLTMYDKVMLLKIFVDGDYDLKEKYMEAAENHNNKIVSNSEFIDAGFDLFAPGNEGNEGNEGDELNMYGDTLRFFAPGRPNTSHVNKVDFKICCSAQMFTDSGKTYNTGYYMYPRSSLSKTQLRLANATGIIDAGYRGHLMGMFDVINTNPNTDPNSNDTFFADYMGKKYDRYLQICAPNLGPILVELVNTKEELGSKTERGDGGFGSTGR</sequence>
<evidence type="ECO:0000313" key="1">
    <source>
        <dbReference type="EMBL" id="QHT91205.1"/>
    </source>
</evidence>
<dbReference type="SUPFAM" id="SSF51283">
    <property type="entry name" value="dUTPase-like"/>
    <property type="match status" value="1"/>
</dbReference>
<dbReference type="AlphaFoldDB" id="A0A6C0IFE7"/>
<reference evidence="1" key="1">
    <citation type="journal article" date="2020" name="Nature">
        <title>Giant virus diversity and host interactions through global metagenomics.</title>
        <authorList>
            <person name="Schulz F."/>
            <person name="Roux S."/>
            <person name="Paez-Espino D."/>
            <person name="Jungbluth S."/>
            <person name="Walsh D.A."/>
            <person name="Denef V.J."/>
            <person name="McMahon K.D."/>
            <person name="Konstantinidis K.T."/>
            <person name="Eloe-Fadrosh E.A."/>
            <person name="Kyrpides N.C."/>
            <person name="Woyke T."/>
        </authorList>
    </citation>
    <scope>NUCLEOTIDE SEQUENCE</scope>
    <source>
        <strain evidence="1">GVMAG-M-3300023184-72</strain>
    </source>
</reference>
<organism evidence="1">
    <name type="scientific">viral metagenome</name>
    <dbReference type="NCBI Taxonomy" id="1070528"/>
    <lineage>
        <taxon>unclassified sequences</taxon>
        <taxon>metagenomes</taxon>
        <taxon>organismal metagenomes</taxon>
    </lineage>
</organism>